<sequence>MKTLRTYLWHFLQALALFAVISFAVDRWRAPVQPDWPTAQPLQTLAQQSVSLDEISRRQTAVLYFWGSWCGICRYTSPDVEKLHQAGIPVLGVALRSGSDADVAAYMRQHGLTFPNVNDADGNLSRQWQIAVTPTVVLLKNGRMVHHTTGFGSYWGLRLRIWLADAFA</sequence>
<protein>
    <submittedName>
        <fullName evidence="2">Periplasmic thioredoxin</fullName>
    </submittedName>
</protein>
<evidence type="ECO:0000259" key="1">
    <source>
        <dbReference type="PROSITE" id="PS51352"/>
    </source>
</evidence>
<dbReference type="Pfam" id="PF00578">
    <property type="entry name" value="AhpC-TSA"/>
    <property type="match status" value="1"/>
</dbReference>
<dbReference type="PROSITE" id="PS51352">
    <property type="entry name" value="THIOREDOXIN_2"/>
    <property type="match status" value="1"/>
</dbReference>
<name>A0A378UL66_BERDE</name>
<proteinExistence type="predicted"/>
<dbReference type="InterPro" id="IPR000866">
    <property type="entry name" value="AhpC/TSA"/>
</dbReference>
<organism evidence="2 3">
    <name type="scientific">Bergeriella denitrificans</name>
    <name type="common">Neisseria denitrificans</name>
    <dbReference type="NCBI Taxonomy" id="494"/>
    <lineage>
        <taxon>Bacteria</taxon>
        <taxon>Pseudomonadati</taxon>
        <taxon>Pseudomonadota</taxon>
        <taxon>Betaproteobacteria</taxon>
        <taxon>Neisseriales</taxon>
        <taxon>Neisseriaceae</taxon>
        <taxon>Bergeriella</taxon>
    </lineage>
</organism>
<dbReference type="AlphaFoldDB" id="A0A378UL66"/>
<dbReference type="RefSeq" id="WP_066078138.1">
    <property type="nucleotide sequence ID" value="NZ_CP181246.1"/>
</dbReference>
<dbReference type="EMBL" id="UGQS01000002">
    <property type="protein sequence ID" value="STZ77433.1"/>
    <property type="molecule type" value="Genomic_DNA"/>
</dbReference>
<dbReference type="Proteomes" id="UP000254651">
    <property type="component" value="Unassembled WGS sequence"/>
</dbReference>
<dbReference type="PANTHER" id="PTHR42852:SF17">
    <property type="entry name" value="THIOREDOXIN-LIKE PROTEIN HI_1115"/>
    <property type="match status" value="1"/>
</dbReference>
<evidence type="ECO:0000313" key="2">
    <source>
        <dbReference type="EMBL" id="STZ77433.1"/>
    </source>
</evidence>
<accession>A0A378UL66</accession>
<reference evidence="2 3" key="1">
    <citation type="submission" date="2018-06" db="EMBL/GenBank/DDBJ databases">
        <authorList>
            <consortium name="Pathogen Informatics"/>
            <person name="Doyle S."/>
        </authorList>
    </citation>
    <scope>NUCLEOTIDE SEQUENCE [LARGE SCALE GENOMIC DNA]</scope>
    <source>
        <strain evidence="2 3">NCTC10295</strain>
    </source>
</reference>
<dbReference type="InterPro" id="IPR036249">
    <property type="entry name" value="Thioredoxin-like_sf"/>
</dbReference>
<dbReference type="PANTHER" id="PTHR42852">
    <property type="entry name" value="THIOL:DISULFIDE INTERCHANGE PROTEIN DSBE"/>
    <property type="match status" value="1"/>
</dbReference>
<gene>
    <name evidence="2" type="primary">stoA</name>
    <name evidence="2" type="ORF">NCTC10295_02250</name>
</gene>
<dbReference type="GO" id="GO:0016491">
    <property type="term" value="F:oxidoreductase activity"/>
    <property type="evidence" value="ECO:0007669"/>
    <property type="project" value="InterPro"/>
</dbReference>
<dbReference type="GO" id="GO:0016209">
    <property type="term" value="F:antioxidant activity"/>
    <property type="evidence" value="ECO:0007669"/>
    <property type="project" value="InterPro"/>
</dbReference>
<keyword evidence="3" id="KW-1185">Reference proteome</keyword>
<feature type="domain" description="Thioredoxin" evidence="1">
    <location>
        <begin position="30"/>
        <end position="168"/>
    </location>
</feature>
<dbReference type="CDD" id="cd03011">
    <property type="entry name" value="TlpA_like_ScsD_MtbDsbE"/>
    <property type="match status" value="1"/>
</dbReference>
<dbReference type="SUPFAM" id="SSF52833">
    <property type="entry name" value="Thioredoxin-like"/>
    <property type="match status" value="1"/>
</dbReference>
<dbReference type="InterPro" id="IPR013766">
    <property type="entry name" value="Thioredoxin_domain"/>
</dbReference>
<dbReference type="Gene3D" id="3.40.30.10">
    <property type="entry name" value="Glutaredoxin"/>
    <property type="match status" value="1"/>
</dbReference>
<dbReference type="InterPro" id="IPR050553">
    <property type="entry name" value="Thioredoxin_ResA/DsbE_sf"/>
</dbReference>
<evidence type="ECO:0000313" key="3">
    <source>
        <dbReference type="Proteomes" id="UP000254651"/>
    </source>
</evidence>